<dbReference type="RefSeq" id="WP_201635600.1">
    <property type="nucleotide sequence ID" value="NZ_CP068046.1"/>
</dbReference>
<organism evidence="1 2">
    <name type="scientific">Devosia rhizoryzae</name>
    <dbReference type="NCBI Taxonomy" id="2774137"/>
    <lineage>
        <taxon>Bacteria</taxon>
        <taxon>Pseudomonadati</taxon>
        <taxon>Pseudomonadota</taxon>
        <taxon>Alphaproteobacteria</taxon>
        <taxon>Hyphomicrobiales</taxon>
        <taxon>Devosiaceae</taxon>
        <taxon>Devosia</taxon>
    </lineage>
</organism>
<dbReference type="EMBL" id="CP068046">
    <property type="protein sequence ID" value="QQR40342.1"/>
    <property type="molecule type" value="Genomic_DNA"/>
</dbReference>
<proteinExistence type="predicted"/>
<sequence>MNIANLQLEGLYLALASINDLLVQKGVVSREELDTALRKAEQTALGDYRTEELSSAQRDAVAFAPRLLAIANQSETGVPDFSELARLVGETKDKYPDQV</sequence>
<keyword evidence="2" id="KW-1185">Reference proteome</keyword>
<dbReference type="Proteomes" id="UP000595857">
    <property type="component" value="Chromosome"/>
</dbReference>
<reference evidence="1 2" key="1">
    <citation type="submission" date="2021-01" db="EMBL/GenBank/DDBJ databases">
        <title>Genome seq and assembly of Devosia sp. LEGU1.</title>
        <authorList>
            <person name="Chhetri G."/>
        </authorList>
    </citation>
    <scope>NUCLEOTIDE SEQUENCE [LARGE SCALE GENOMIC DNA]</scope>
    <source>
        <strain evidence="1 2">LEGU1</strain>
    </source>
</reference>
<protein>
    <submittedName>
        <fullName evidence="1">Uncharacterized protein</fullName>
    </submittedName>
</protein>
<evidence type="ECO:0000313" key="2">
    <source>
        <dbReference type="Proteomes" id="UP000595857"/>
    </source>
</evidence>
<gene>
    <name evidence="1" type="ORF">JI748_04855</name>
</gene>
<accession>A0ABX7C7W7</accession>
<evidence type="ECO:0000313" key="1">
    <source>
        <dbReference type="EMBL" id="QQR40342.1"/>
    </source>
</evidence>
<name>A0ABX7C7W7_9HYPH</name>